<dbReference type="GO" id="GO:0006013">
    <property type="term" value="P:mannose metabolic process"/>
    <property type="evidence" value="ECO:0007669"/>
    <property type="project" value="InterPro"/>
</dbReference>
<dbReference type="Pfam" id="PF17677">
    <property type="entry name" value="Glyco_hydro38C2"/>
    <property type="match status" value="1"/>
</dbReference>
<dbReference type="SUPFAM" id="SSF88713">
    <property type="entry name" value="Glycoside hydrolase/deacetylase"/>
    <property type="match status" value="1"/>
</dbReference>
<evidence type="ECO:0000259" key="5">
    <source>
        <dbReference type="SMART" id="SM00872"/>
    </source>
</evidence>
<dbReference type="InterPro" id="IPR011330">
    <property type="entry name" value="Glyco_hydro/deAcase_b/a-brl"/>
</dbReference>
<dbReference type="Proteomes" id="UP000677305">
    <property type="component" value="Chromosome"/>
</dbReference>
<keyword evidence="4" id="KW-0326">Glycosidase</keyword>
<evidence type="ECO:0000256" key="4">
    <source>
        <dbReference type="ARBA" id="ARBA00023295"/>
    </source>
</evidence>
<dbReference type="InterPro" id="IPR011682">
    <property type="entry name" value="Glyco_hydro_38_C"/>
</dbReference>
<dbReference type="PANTHER" id="PTHR46017:SF2">
    <property type="entry name" value="MANNOSYLGLYCERATE HYDROLASE"/>
    <property type="match status" value="1"/>
</dbReference>
<accession>A0A8J8MB31</accession>
<keyword evidence="2" id="KW-0479">Metal-binding</keyword>
<dbReference type="InterPro" id="IPR011013">
    <property type="entry name" value="Gal_mutarotase_sf_dom"/>
</dbReference>
<evidence type="ECO:0000313" key="7">
    <source>
        <dbReference type="Proteomes" id="UP000677305"/>
    </source>
</evidence>
<dbReference type="SMART" id="SM00872">
    <property type="entry name" value="Alpha-mann_mid"/>
    <property type="match status" value="1"/>
</dbReference>
<protein>
    <submittedName>
        <fullName evidence="6">Alpha-mannosidase</fullName>
    </submittedName>
</protein>
<dbReference type="SUPFAM" id="SSF88688">
    <property type="entry name" value="Families 57/38 glycoside transferase middle domain"/>
    <property type="match status" value="1"/>
</dbReference>
<dbReference type="Gene3D" id="2.70.98.30">
    <property type="entry name" value="Golgi alpha-mannosidase II, domain 4"/>
    <property type="match status" value="1"/>
</dbReference>
<organism evidence="6 7">
    <name type="scientific">Vallitalea guaymasensis</name>
    <dbReference type="NCBI Taxonomy" id="1185412"/>
    <lineage>
        <taxon>Bacteria</taxon>
        <taxon>Bacillati</taxon>
        <taxon>Bacillota</taxon>
        <taxon>Clostridia</taxon>
        <taxon>Lachnospirales</taxon>
        <taxon>Vallitaleaceae</taxon>
        <taxon>Vallitalea</taxon>
    </lineage>
</organism>
<dbReference type="GO" id="GO:0030246">
    <property type="term" value="F:carbohydrate binding"/>
    <property type="evidence" value="ECO:0007669"/>
    <property type="project" value="InterPro"/>
</dbReference>
<dbReference type="Gene3D" id="3.20.110.10">
    <property type="entry name" value="Glycoside hydrolase 38, N terminal domain"/>
    <property type="match status" value="1"/>
</dbReference>
<keyword evidence="3" id="KW-0378">Hydrolase</keyword>
<dbReference type="InterPro" id="IPR037094">
    <property type="entry name" value="Glyco_hydro_38_cen_sf"/>
</dbReference>
<dbReference type="AlphaFoldDB" id="A0A8J8MB31"/>
<dbReference type="KEGG" id="vgu:HYG85_12615"/>
<evidence type="ECO:0000313" key="6">
    <source>
        <dbReference type="EMBL" id="QUH29699.1"/>
    </source>
</evidence>
<dbReference type="Pfam" id="PF09261">
    <property type="entry name" value="Alpha-mann_mid"/>
    <property type="match status" value="1"/>
</dbReference>
<sequence>MDSMNKDKGYIVTHTHWDREWRYPLWENRMKLVDLMDELLGILESNKDYKAFMLDGQSVMVEDYLEVRPEQKDKIIDYVKKGRMLIGPWYSLPDLYPIDGECLIRNLLRGIRYSDSLGGHLKVAYESFGWGQTAQFPQIYKGFGLDTVIVGKNVSKERAPESEFIWEGPDGSKVLATRLGQHARANFFMNAYIDIMYGKPYLSDEYKYDWGNMGTIYHQADEESHHTDYVKLQYTEKMHEERIKDAIDLAWEATNDTNVKDHRVLMDGSDSTTPQPMITDVINKANEIYEDKEFIHSTLEEYTDKLIEVLDFDKLKTVKGELRDGPACSCSANALATRPELKILNKRVQNSLLRSAEPLSVIGTMIGMDYDTNFIDIAERYMLLSHAHDSINGVTQDKTVDDVKYMLNQALEISEVINNKACKQLVKQIDTKDFDSKDILLMAVNPLGRNRRETVKVYIDIPREEQIWDFDIQDNLGNILEKQVISRKEEVVPVDDMHSRPWPFYIDRYCIYMDTGVIPAGGYKVYKVVPKTHFNRKALFWPEMRKSKGNEIACSTNTMENKYLRVKVEPNGTISIINKETGKSYTNLNYFEDTGDCGDYWIYYPPYNNKTFTSLGSEARIWVEDNGPLSSTIVSEVIMKLPAYSYRPDNGVMGDSKRSEEEKDICITSYYTLKKDSKKVDIKVKINNTAFDHRLRVMFDTGIDTDYSYAAGHFTVDKRPITPLKDKNGEYYPEMQTLPMQNFIGLSNDNDGLAVINNCLSEYQVMDNQEKTIAITLFRSVRNIICTEFRSAGVFSHQMGGQSQGVLEYEYGIYVHEDSFENSDVFDIADRFNVPVRLVQTCKHSGGYLPLEKSFYMIEPSQLVMSAFKKAEDRNSFIIRIYNPTNNIVEGKISINMDSVVKEGYITNLNEERENRIEITEENNVHVSVAGNKIQTIELVLGGNNE</sequence>
<feature type="domain" description="Glycoside hydrolase family 38 central" evidence="5">
    <location>
        <begin position="336"/>
        <end position="407"/>
    </location>
</feature>
<dbReference type="InterPro" id="IPR027291">
    <property type="entry name" value="Glyco_hydro_38_N_sf"/>
</dbReference>
<dbReference type="Gene3D" id="2.60.40.2210">
    <property type="match status" value="1"/>
</dbReference>
<dbReference type="Gene3D" id="1.20.1270.50">
    <property type="entry name" value="Glycoside hydrolase family 38, central domain"/>
    <property type="match status" value="1"/>
</dbReference>
<proteinExistence type="inferred from homology"/>
<dbReference type="InterPro" id="IPR041147">
    <property type="entry name" value="GH38_C"/>
</dbReference>
<evidence type="ECO:0000256" key="1">
    <source>
        <dbReference type="ARBA" id="ARBA00009792"/>
    </source>
</evidence>
<dbReference type="GO" id="GO:0046872">
    <property type="term" value="F:metal ion binding"/>
    <property type="evidence" value="ECO:0007669"/>
    <property type="project" value="UniProtKB-KW"/>
</dbReference>
<dbReference type="EMBL" id="CP058561">
    <property type="protein sequence ID" value="QUH29699.1"/>
    <property type="molecule type" value="Genomic_DNA"/>
</dbReference>
<reference evidence="6 7" key="1">
    <citation type="submission" date="2020-07" db="EMBL/GenBank/DDBJ databases">
        <title>Vallitalea guaymasensis genome.</title>
        <authorList>
            <person name="Postec A."/>
        </authorList>
    </citation>
    <scope>NUCLEOTIDE SEQUENCE [LARGE SCALE GENOMIC DNA]</scope>
    <source>
        <strain evidence="6 7">Ra1766G1</strain>
    </source>
</reference>
<dbReference type="GO" id="GO:0009313">
    <property type="term" value="P:oligosaccharide catabolic process"/>
    <property type="evidence" value="ECO:0007669"/>
    <property type="project" value="TreeGrafter"/>
</dbReference>
<dbReference type="Pfam" id="PF01074">
    <property type="entry name" value="Glyco_hydro_38N"/>
    <property type="match status" value="1"/>
</dbReference>
<dbReference type="PANTHER" id="PTHR46017">
    <property type="entry name" value="ALPHA-MANNOSIDASE 2C1"/>
    <property type="match status" value="1"/>
</dbReference>
<dbReference type="InterPro" id="IPR015341">
    <property type="entry name" value="Glyco_hydro_38_cen"/>
</dbReference>
<dbReference type="InterPro" id="IPR028995">
    <property type="entry name" value="Glyco_hydro_57/38_cen_sf"/>
</dbReference>
<name>A0A8J8MB31_9FIRM</name>
<dbReference type="Gene3D" id="2.60.40.2220">
    <property type="match status" value="1"/>
</dbReference>
<evidence type="ECO:0000256" key="2">
    <source>
        <dbReference type="ARBA" id="ARBA00022723"/>
    </source>
</evidence>
<comment type="similarity">
    <text evidence="1">Belongs to the glycosyl hydrolase 38 family.</text>
</comment>
<dbReference type="Pfam" id="PF07748">
    <property type="entry name" value="Glyco_hydro_38C"/>
    <property type="match status" value="1"/>
</dbReference>
<evidence type="ECO:0000256" key="3">
    <source>
        <dbReference type="ARBA" id="ARBA00022801"/>
    </source>
</evidence>
<dbReference type="InterPro" id="IPR000602">
    <property type="entry name" value="Glyco_hydro_38_N"/>
</dbReference>
<dbReference type="SUPFAM" id="SSF74650">
    <property type="entry name" value="Galactose mutarotase-like"/>
    <property type="match status" value="1"/>
</dbReference>
<gene>
    <name evidence="6" type="ORF">HYG85_12615</name>
</gene>
<dbReference type="GO" id="GO:0004559">
    <property type="term" value="F:alpha-mannosidase activity"/>
    <property type="evidence" value="ECO:0007669"/>
    <property type="project" value="InterPro"/>
</dbReference>
<keyword evidence="7" id="KW-1185">Reference proteome</keyword>